<dbReference type="InterPro" id="IPR036770">
    <property type="entry name" value="Ankyrin_rpt-contain_sf"/>
</dbReference>
<name>A0A3N4L2N8_9PEZI</name>
<dbReference type="AlphaFoldDB" id="A0A3N4L2N8"/>
<dbReference type="Proteomes" id="UP000277580">
    <property type="component" value="Unassembled WGS sequence"/>
</dbReference>
<dbReference type="InterPro" id="IPR001810">
    <property type="entry name" value="F-box_dom"/>
</dbReference>
<feature type="region of interest" description="Disordered" evidence="4">
    <location>
        <begin position="1"/>
        <end position="67"/>
    </location>
</feature>
<feature type="repeat" description="ANK" evidence="3">
    <location>
        <begin position="338"/>
        <end position="370"/>
    </location>
</feature>
<dbReference type="InterPro" id="IPR036047">
    <property type="entry name" value="F-box-like_dom_sf"/>
</dbReference>
<dbReference type="EMBL" id="ML119107">
    <property type="protein sequence ID" value="RPB17077.1"/>
    <property type="molecule type" value="Genomic_DNA"/>
</dbReference>
<evidence type="ECO:0000256" key="4">
    <source>
        <dbReference type="SAM" id="MobiDB-lite"/>
    </source>
</evidence>
<dbReference type="InterPro" id="IPR002110">
    <property type="entry name" value="Ankyrin_rpt"/>
</dbReference>
<keyword evidence="2 3" id="KW-0040">ANK repeat</keyword>
<evidence type="ECO:0000256" key="3">
    <source>
        <dbReference type="PROSITE-ProRule" id="PRU00023"/>
    </source>
</evidence>
<dbReference type="Pfam" id="PF00023">
    <property type="entry name" value="Ank"/>
    <property type="match status" value="1"/>
</dbReference>
<dbReference type="PROSITE" id="PS50297">
    <property type="entry name" value="ANK_REP_REGION"/>
    <property type="match status" value="1"/>
</dbReference>
<dbReference type="SUPFAM" id="SSF81383">
    <property type="entry name" value="F-box domain"/>
    <property type="match status" value="1"/>
</dbReference>
<feature type="domain" description="F-box" evidence="5">
    <location>
        <begin position="68"/>
        <end position="108"/>
    </location>
</feature>
<dbReference type="STRING" id="1392247.A0A3N4L2N8"/>
<keyword evidence="7" id="KW-1185">Reference proteome</keyword>
<dbReference type="Gene3D" id="1.25.40.20">
    <property type="entry name" value="Ankyrin repeat-containing domain"/>
    <property type="match status" value="1"/>
</dbReference>
<evidence type="ECO:0000259" key="5">
    <source>
        <dbReference type="PROSITE" id="PS50181"/>
    </source>
</evidence>
<dbReference type="SMART" id="SM00248">
    <property type="entry name" value="ANK"/>
    <property type="match status" value="7"/>
</dbReference>
<dbReference type="PANTHER" id="PTHR24198:SF165">
    <property type="entry name" value="ANKYRIN REPEAT-CONTAINING PROTEIN-RELATED"/>
    <property type="match status" value="1"/>
</dbReference>
<accession>A0A3N4L2N8</accession>
<sequence>MCLSQSLLNELASDSDPPSPQVESHPVNEDSITEELENGSSIPNLSSRAEVSEAVSSSNDARPPQNKLTSLAHLPSEIIMMIGGFLRPRDLQKFLLCCIRFSQILGRDLNMLACKDKKLSTKALFYAAAHRNYDLVKILLERGTGITVMEYAREVTAIRGVGKWRYEIIHETPDDCYEELFDFVLSEGKNLVLMWNKKAYTALHWAIKTEDKLLTSLLLTKGASTLFRTDYREGTGPLHIAACKYGFNMTYFLLSKGFPVDQHDAENHTALQAVLRHQKDNVSCKSIVMLLLEKGASVTVRNKWLMTPLHHIVSFENWASLIPVIVALGADVNARNRWGATPLHIAAKLGNVQVVNELLVAGADVNIVNDQERTAWGLAMAYRRSDVACILSMIGGSVED</sequence>
<feature type="compositionally biased region" description="Low complexity" evidence="4">
    <location>
        <begin position="46"/>
        <end position="58"/>
    </location>
</feature>
<keyword evidence="1" id="KW-0677">Repeat</keyword>
<dbReference type="PROSITE" id="PS50181">
    <property type="entry name" value="FBOX"/>
    <property type="match status" value="1"/>
</dbReference>
<gene>
    <name evidence="6" type="ORF">P167DRAFT_532014</name>
</gene>
<dbReference type="OrthoDB" id="341259at2759"/>
<dbReference type="SUPFAM" id="SSF48403">
    <property type="entry name" value="Ankyrin repeat"/>
    <property type="match status" value="1"/>
</dbReference>
<dbReference type="InParanoid" id="A0A3N4L2N8"/>
<dbReference type="PROSITE" id="PS50088">
    <property type="entry name" value="ANK_REPEAT"/>
    <property type="match status" value="2"/>
</dbReference>
<dbReference type="PANTHER" id="PTHR24198">
    <property type="entry name" value="ANKYRIN REPEAT AND PROTEIN KINASE DOMAIN-CONTAINING PROTEIN"/>
    <property type="match status" value="1"/>
</dbReference>
<organism evidence="6 7">
    <name type="scientific">Morchella conica CCBAS932</name>
    <dbReference type="NCBI Taxonomy" id="1392247"/>
    <lineage>
        <taxon>Eukaryota</taxon>
        <taxon>Fungi</taxon>
        <taxon>Dikarya</taxon>
        <taxon>Ascomycota</taxon>
        <taxon>Pezizomycotina</taxon>
        <taxon>Pezizomycetes</taxon>
        <taxon>Pezizales</taxon>
        <taxon>Morchellaceae</taxon>
        <taxon>Morchella</taxon>
    </lineage>
</organism>
<evidence type="ECO:0000313" key="6">
    <source>
        <dbReference type="EMBL" id="RPB17077.1"/>
    </source>
</evidence>
<protein>
    <submittedName>
        <fullName evidence="6">Ankyrin</fullName>
    </submittedName>
</protein>
<dbReference type="Pfam" id="PF12796">
    <property type="entry name" value="Ank_2"/>
    <property type="match status" value="1"/>
</dbReference>
<reference evidence="6 7" key="1">
    <citation type="journal article" date="2018" name="Nat. Ecol. Evol.">
        <title>Pezizomycetes genomes reveal the molecular basis of ectomycorrhizal truffle lifestyle.</title>
        <authorList>
            <person name="Murat C."/>
            <person name="Payen T."/>
            <person name="Noel B."/>
            <person name="Kuo A."/>
            <person name="Morin E."/>
            <person name="Chen J."/>
            <person name="Kohler A."/>
            <person name="Krizsan K."/>
            <person name="Balestrini R."/>
            <person name="Da Silva C."/>
            <person name="Montanini B."/>
            <person name="Hainaut M."/>
            <person name="Levati E."/>
            <person name="Barry K.W."/>
            <person name="Belfiori B."/>
            <person name="Cichocki N."/>
            <person name="Clum A."/>
            <person name="Dockter R.B."/>
            <person name="Fauchery L."/>
            <person name="Guy J."/>
            <person name="Iotti M."/>
            <person name="Le Tacon F."/>
            <person name="Lindquist E.A."/>
            <person name="Lipzen A."/>
            <person name="Malagnac F."/>
            <person name="Mello A."/>
            <person name="Molinier V."/>
            <person name="Miyauchi S."/>
            <person name="Poulain J."/>
            <person name="Riccioni C."/>
            <person name="Rubini A."/>
            <person name="Sitrit Y."/>
            <person name="Splivallo R."/>
            <person name="Traeger S."/>
            <person name="Wang M."/>
            <person name="Zifcakova L."/>
            <person name="Wipf D."/>
            <person name="Zambonelli A."/>
            <person name="Paolocci F."/>
            <person name="Nowrousian M."/>
            <person name="Ottonello S."/>
            <person name="Baldrian P."/>
            <person name="Spatafora J.W."/>
            <person name="Henrissat B."/>
            <person name="Nagy L.G."/>
            <person name="Aury J.M."/>
            <person name="Wincker P."/>
            <person name="Grigoriev I.V."/>
            <person name="Bonfante P."/>
            <person name="Martin F.M."/>
        </authorList>
    </citation>
    <scope>NUCLEOTIDE SEQUENCE [LARGE SCALE GENOMIC DNA]</scope>
    <source>
        <strain evidence="6 7">CCBAS932</strain>
    </source>
</reference>
<evidence type="ECO:0000313" key="7">
    <source>
        <dbReference type="Proteomes" id="UP000277580"/>
    </source>
</evidence>
<evidence type="ECO:0000256" key="2">
    <source>
        <dbReference type="ARBA" id="ARBA00023043"/>
    </source>
</evidence>
<proteinExistence type="predicted"/>
<feature type="repeat" description="ANK" evidence="3">
    <location>
        <begin position="233"/>
        <end position="265"/>
    </location>
</feature>
<evidence type="ECO:0000256" key="1">
    <source>
        <dbReference type="ARBA" id="ARBA00022737"/>
    </source>
</evidence>